<feature type="transmembrane region" description="Helical" evidence="1">
    <location>
        <begin position="21"/>
        <end position="45"/>
    </location>
</feature>
<dbReference type="Proteomes" id="UP000603602">
    <property type="component" value="Unassembled WGS sequence"/>
</dbReference>
<accession>A0ABR9BF51</accession>
<name>A0ABR9BF51_9RHOO</name>
<sequence length="658" mass="71456">MKGNSPRRGVATETRIARTAYGGLAVLVALPFIVVGTYFALAGFGVLPLPGRAHAPLWVIGAVGVAFALAGAVLCGHGLRGLLAARRIRMQRSRHADRPWLLDYPWDPCGVTDGGAARWGQTLLGVVLFGALLVPLNWWAFLSDDGRFVVRALVGFFDIAWLLGAVVAAYRFVQYLKYGTSRLSFGAFPFRPGGRVELGFSPNRFARLDLVLRFVEEWYEASGQGKHRTIHHRARELFRREWTLSPPAGAREAAIAFDLPDEPELLTRLQADPRVRYWELQVSAAQPGIDFHAAYPLPVYACEAWQVGKPLRRAPLAGARFLRPYAFELGVPVLLCVALAAFWLLAPEPAQRVLNGAAQLIERVRTAHAIEAMTGIDKAGMAVLSGPDGRMWALGKYTLARYQGDEPELLLDAASYRARFGRRVDALSALQVVGADEAWVGSWYGELLHYRAGKWRMAAARGAPLARRVHALAVHRGTLLVAGGDGLWQMDGDGELRPVTGLPAGAAQALEATADGVLYAALGAEVWQLTGETWRPLWAGADGAAEVTALRAEAGRLLVATRGGLFLLDADGREVEHLLSGEHLTSVVVADGGYWLGAWRRGLLRVDGARSRQFERADGLPDPDVNALAADGRGRLWIATYGAGLQRAEMSVLLSVKE</sequence>
<dbReference type="Pfam" id="PF07494">
    <property type="entry name" value="Reg_prop"/>
    <property type="match status" value="1"/>
</dbReference>
<proteinExistence type="predicted"/>
<evidence type="ECO:0000256" key="1">
    <source>
        <dbReference type="SAM" id="Phobius"/>
    </source>
</evidence>
<dbReference type="Gene3D" id="2.130.10.10">
    <property type="entry name" value="YVTN repeat-like/Quinoprotein amine dehydrogenase"/>
    <property type="match status" value="1"/>
</dbReference>
<keyword evidence="3" id="KW-1185">Reference proteome</keyword>
<reference evidence="3" key="1">
    <citation type="submission" date="2023-07" db="EMBL/GenBank/DDBJ databases">
        <title>Thauera sp. CAU 1555 isolated from sand of Yaerae Beach.</title>
        <authorList>
            <person name="Kim W."/>
        </authorList>
    </citation>
    <scope>NUCLEOTIDE SEQUENCE [LARGE SCALE GENOMIC DNA]</scope>
    <source>
        <strain evidence="3">CAU 1555</strain>
    </source>
</reference>
<keyword evidence="1" id="KW-0472">Membrane</keyword>
<comment type="caution">
    <text evidence="2">The sequence shown here is derived from an EMBL/GenBank/DDBJ whole genome shotgun (WGS) entry which is preliminary data.</text>
</comment>
<protein>
    <submittedName>
        <fullName evidence="2">Uncharacterized protein</fullName>
    </submittedName>
</protein>
<keyword evidence="1" id="KW-1133">Transmembrane helix</keyword>
<dbReference type="InterPro" id="IPR011110">
    <property type="entry name" value="Reg_prop"/>
</dbReference>
<organism evidence="2 3">
    <name type="scientific">Thauera sedimentorum</name>
    <dbReference type="NCBI Taxonomy" id="2767595"/>
    <lineage>
        <taxon>Bacteria</taxon>
        <taxon>Pseudomonadati</taxon>
        <taxon>Pseudomonadota</taxon>
        <taxon>Betaproteobacteria</taxon>
        <taxon>Rhodocyclales</taxon>
        <taxon>Zoogloeaceae</taxon>
        <taxon>Thauera</taxon>
    </lineage>
</organism>
<dbReference type="RefSeq" id="WP_187719366.1">
    <property type="nucleotide sequence ID" value="NZ_JACTAH010000002.1"/>
</dbReference>
<dbReference type="EMBL" id="JACYTO010000002">
    <property type="protein sequence ID" value="MBD8504638.1"/>
    <property type="molecule type" value="Genomic_DNA"/>
</dbReference>
<keyword evidence="1" id="KW-0812">Transmembrane</keyword>
<feature type="transmembrane region" description="Helical" evidence="1">
    <location>
        <begin position="148"/>
        <end position="173"/>
    </location>
</feature>
<feature type="transmembrane region" description="Helical" evidence="1">
    <location>
        <begin position="325"/>
        <end position="346"/>
    </location>
</feature>
<feature type="transmembrane region" description="Helical" evidence="1">
    <location>
        <begin position="123"/>
        <end position="142"/>
    </location>
</feature>
<evidence type="ECO:0000313" key="3">
    <source>
        <dbReference type="Proteomes" id="UP000603602"/>
    </source>
</evidence>
<dbReference type="InterPro" id="IPR015943">
    <property type="entry name" value="WD40/YVTN_repeat-like_dom_sf"/>
</dbReference>
<dbReference type="SUPFAM" id="SSF63829">
    <property type="entry name" value="Calcium-dependent phosphotriesterase"/>
    <property type="match status" value="1"/>
</dbReference>
<gene>
    <name evidence="2" type="ORF">IFO67_17235</name>
</gene>
<evidence type="ECO:0000313" key="2">
    <source>
        <dbReference type="EMBL" id="MBD8504638.1"/>
    </source>
</evidence>
<feature type="transmembrane region" description="Helical" evidence="1">
    <location>
        <begin position="57"/>
        <end position="83"/>
    </location>
</feature>